<dbReference type="Proteomes" id="UP000799424">
    <property type="component" value="Unassembled WGS sequence"/>
</dbReference>
<organism evidence="1 2">
    <name type="scientific">Ophiobolus disseminans</name>
    <dbReference type="NCBI Taxonomy" id="1469910"/>
    <lineage>
        <taxon>Eukaryota</taxon>
        <taxon>Fungi</taxon>
        <taxon>Dikarya</taxon>
        <taxon>Ascomycota</taxon>
        <taxon>Pezizomycotina</taxon>
        <taxon>Dothideomycetes</taxon>
        <taxon>Pleosporomycetidae</taxon>
        <taxon>Pleosporales</taxon>
        <taxon>Pleosporineae</taxon>
        <taxon>Phaeosphaeriaceae</taxon>
        <taxon>Ophiobolus</taxon>
    </lineage>
</organism>
<keyword evidence="2" id="KW-1185">Reference proteome</keyword>
<name>A0A6A6ZC62_9PLEO</name>
<proteinExistence type="predicted"/>
<sequence>MPVSGRGDRPQLPLESQQALFTRNRPRFTQRNAASVALPARCVVFVRLDHLGLFNTIRAAGLGQLLGRSSTGVPPGRVHCTVGCIPAFIDQATKPVEASPFVMAARAGRDQTHSKDSSRLCGSESDLPITPHTESRCVSLPISKVPPPCIKTFLFTSVNSIATSQPTTTPLTTSRTHINHSFKMRFSIIATTVLAAGVGAQDLSSIVNQIPAVSSLLGQASSLLNAPASALSSVAGGQASAISSARSAANSAISSAVAGVSSRVASANSSANAVQSSVSADVASRLSSLSQALASATDPAARSSVLAAESSVRASATRVVSSAASAASGAASTGAAAQPTALAGMGAIAGGLLAMAGLL</sequence>
<protein>
    <submittedName>
        <fullName evidence="1">Uncharacterized protein</fullName>
    </submittedName>
</protein>
<dbReference type="EMBL" id="MU006252">
    <property type="protein sequence ID" value="KAF2818428.1"/>
    <property type="molecule type" value="Genomic_DNA"/>
</dbReference>
<accession>A0A6A6ZC62</accession>
<evidence type="ECO:0000313" key="1">
    <source>
        <dbReference type="EMBL" id="KAF2818428.1"/>
    </source>
</evidence>
<gene>
    <name evidence="1" type="ORF">CC86DRAFT_388915</name>
</gene>
<reference evidence="1" key="1">
    <citation type="journal article" date="2020" name="Stud. Mycol.">
        <title>101 Dothideomycetes genomes: a test case for predicting lifestyles and emergence of pathogens.</title>
        <authorList>
            <person name="Haridas S."/>
            <person name="Albert R."/>
            <person name="Binder M."/>
            <person name="Bloem J."/>
            <person name="Labutti K."/>
            <person name="Salamov A."/>
            <person name="Andreopoulos B."/>
            <person name="Baker S."/>
            <person name="Barry K."/>
            <person name="Bills G."/>
            <person name="Bluhm B."/>
            <person name="Cannon C."/>
            <person name="Castanera R."/>
            <person name="Culley D."/>
            <person name="Daum C."/>
            <person name="Ezra D."/>
            <person name="Gonzalez J."/>
            <person name="Henrissat B."/>
            <person name="Kuo A."/>
            <person name="Liang C."/>
            <person name="Lipzen A."/>
            <person name="Lutzoni F."/>
            <person name="Magnuson J."/>
            <person name="Mondo S."/>
            <person name="Nolan M."/>
            <person name="Ohm R."/>
            <person name="Pangilinan J."/>
            <person name="Park H.-J."/>
            <person name="Ramirez L."/>
            <person name="Alfaro M."/>
            <person name="Sun H."/>
            <person name="Tritt A."/>
            <person name="Yoshinaga Y."/>
            <person name="Zwiers L.-H."/>
            <person name="Turgeon B."/>
            <person name="Goodwin S."/>
            <person name="Spatafora J."/>
            <person name="Crous P."/>
            <person name="Grigoriev I."/>
        </authorList>
    </citation>
    <scope>NUCLEOTIDE SEQUENCE</scope>
    <source>
        <strain evidence="1">CBS 113818</strain>
    </source>
</reference>
<evidence type="ECO:0000313" key="2">
    <source>
        <dbReference type="Proteomes" id="UP000799424"/>
    </source>
</evidence>
<dbReference type="AlphaFoldDB" id="A0A6A6ZC62"/>